<reference evidence="10" key="1">
    <citation type="submission" date="2021-03" db="EMBL/GenBank/DDBJ databases">
        <authorList>
            <person name="Li Z."/>
            <person name="Yang C."/>
        </authorList>
    </citation>
    <scope>NUCLEOTIDE SEQUENCE</scope>
    <source>
        <strain evidence="10">Dzin_1.0</strain>
        <tissue evidence="10">Leaf</tissue>
    </source>
</reference>
<dbReference type="CDD" id="cd02961">
    <property type="entry name" value="PDI_a_family"/>
    <property type="match status" value="1"/>
</dbReference>
<dbReference type="AlphaFoldDB" id="A0A9D5CN59"/>
<protein>
    <recommendedName>
        <fullName evidence="4">protein disulfide-isomerase</fullName>
        <ecNumber evidence="4">5.3.4.1</ecNumber>
    </recommendedName>
</protein>
<dbReference type="CDD" id="cd02981">
    <property type="entry name" value="PDI_b_family"/>
    <property type="match status" value="1"/>
</dbReference>
<keyword evidence="11" id="KW-1185">Reference proteome</keyword>
<gene>
    <name evidence="10" type="ORF">J5N97_017427</name>
</gene>
<dbReference type="InterPro" id="IPR036249">
    <property type="entry name" value="Thioredoxin-like_sf"/>
</dbReference>
<evidence type="ECO:0000256" key="6">
    <source>
        <dbReference type="ARBA" id="ARBA00023235"/>
    </source>
</evidence>
<comment type="similarity">
    <text evidence="3">Belongs to the protein disulfide isomerase family.</text>
</comment>
<dbReference type="OrthoDB" id="1700492at2759"/>
<dbReference type="PANTHER" id="PTHR18929">
    <property type="entry name" value="PROTEIN DISULFIDE ISOMERASE"/>
    <property type="match status" value="1"/>
</dbReference>
<evidence type="ECO:0000256" key="1">
    <source>
        <dbReference type="ARBA" id="ARBA00001182"/>
    </source>
</evidence>
<dbReference type="SUPFAM" id="SSF52833">
    <property type="entry name" value="Thioredoxin-like"/>
    <property type="match status" value="1"/>
</dbReference>
<keyword evidence="6" id="KW-0413">Isomerase</keyword>
<sequence length="235" mass="26815">MESDPLDENEQQEQPRSSTSNRNSRPPRASRTSNEDTIMTDIVQSIGQMAGSLKALKKKNWKEKLTKALDTLQGYSIQHMNLLCGHCKTLAHEYEKAATILSKHEPPVIFAKVDANEEANKELASKYEVKAFLTLKILRNKGKSIQDYKGSREADGIVEYLKNQVGVFPEFSGKEYENFMDIVAEKLCSDYDFGRTSDAKFLPRGDSTVKHPKVRLFKSFDELLVDTLRIFKWML</sequence>
<evidence type="ECO:0000256" key="5">
    <source>
        <dbReference type="ARBA" id="ARBA00022824"/>
    </source>
</evidence>
<proteinExistence type="inferred from homology"/>
<dbReference type="EMBL" id="JAGGNH010000004">
    <property type="protein sequence ID" value="KAJ0975462.1"/>
    <property type="molecule type" value="Genomic_DNA"/>
</dbReference>
<keyword evidence="7" id="KW-0676">Redox-active center</keyword>
<feature type="compositionally biased region" description="Acidic residues" evidence="8">
    <location>
        <begin position="1"/>
        <end position="11"/>
    </location>
</feature>
<evidence type="ECO:0000256" key="3">
    <source>
        <dbReference type="ARBA" id="ARBA00006347"/>
    </source>
</evidence>
<evidence type="ECO:0000313" key="10">
    <source>
        <dbReference type="EMBL" id="KAJ0975462.1"/>
    </source>
</evidence>
<comment type="subcellular location">
    <subcellularLocation>
        <location evidence="2">Endoplasmic reticulum lumen</location>
    </subcellularLocation>
</comment>
<dbReference type="PANTHER" id="PTHR18929:SF132">
    <property type="entry name" value="PROTEIN DISULFIDE-ISOMERASE A3"/>
    <property type="match status" value="1"/>
</dbReference>
<comment type="caution">
    <text evidence="10">The sequence shown here is derived from an EMBL/GenBank/DDBJ whole genome shotgun (WGS) entry which is preliminary data.</text>
</comment>
<dbReference type="GO" id="GO:0005788">
    <property type="term" value="C:endoplasmic reticulum lumen"/>
    <property type="evidence" value="ECO:0007669"/>
    <property type="project" value="UniProtKB-SubCell"/>
</dbReference>
<dbReference type="InterPro" id="IPR013766">
    <property type="entry name" value="Thioredoxin_domain"/>
</dbReference>
<evidence type="ECO:0000256" key="4">
    <source>
        <dbReference type="ARBA" id="ARBA00012723"/>
    </source>
</evidence>
<evidence type="ECO:0000259" key="9">
    <source>
        <dbReference type="Pfam" id="PF00085"/>
    </source>
</evidence>
<evidence type="ECO:0000256" key="8">
    <source>
        <dbReference type="SAM" id="MobiDB-lite"/>
    </source>
</evidence>
<reference evidence="10" key="2">
    <citation type="journal article" date="2022" name="Hortic Res">
        <title>The genome of Dioscorea zingiberensis sheds light on the biosynthesis, origin and evolution of the medicinally important diosgenin saponins.</title>
        <authorList>
            <person name="Li Y."/>
            <person name="Tan C."/>
            <person name="Li Z."/>
            <person name="Guo J."/>
            <person name="Li S."/>
            <person name="Chen X."/>
            <person name="Wang C."/>
            <person name="Dai X."/>
            <person name="Yang H."/>
            <person name="Song W."/>
            <person name="Hou L."/>
            <person name="Xu J."/>
            <person name="Tong Z."/>
            <person name="Xu A."/>
            <person name="Yuan X."/>
            <person name="Wang W."/>
            <person name="Yang Q."/>
            <person name="Chen L."/>
            <person name="Sun Z."/>
            <person name="Wang K."/>
            <person name="Pan B."/>
            <person name="Chen J."/>
            <person name="Bao Y."/>
            <person name="Liu F."/>
            <person name="Qi X."/>
            <person name="Gang D.R."/>
            <person name="Wen J."/>
            <person name="Li J."/>
        </authorList>
    </citation>
    <scope>NUCLEOTIDE SEQUENCE</scope>
    <source>
        <strain evidence="10">Dzin_1.0</strain>
    </source>
</reference>
<feature type="region of interest" description="Disordered" evidence="8">
    <location>
        <begin position="1"/>
        <end position="37"/>
    </location>
</feature>
<feature type="compositionally biased region" description="Low complexity" evidence="8">
    <location>
        <begin position="15"/>
        <end position="32"/>
    </location>
</feature>
<feature type="domain" description="Thioredoxin" evidence="9">
    <location>
        <begin position="54"/>
        <end position="162"/>
    </location>
</feature>
<dbReference type="Gene3D" id="3.40.30.10">
    <property type="entry name" value="Glutaredoxin"/>
    <property type="match status" value="2"/>
</dbReference>
<dbReference type="Pfam" id="PF00085">
    <property type="entry name" value="Thioredoxin"/>
    <property type="match status" value="1"/>
</dbReference>
<comment type="catalytic activity">
    <reaction evidence="1">
        <text>Catalyzes the rearrangement of -S-S- bonds in proteins.</text>
        <dbReference type="EC" id="5.3.4.1"/>
    </reaction>
</comment>
<dbReference type="GO" id="GO:0034976">
    <property type="term" value="P:response to endoplasmic reticulum stress"/>
    <property type="evidence" value="ECO:0007669"/>
    <property type="project" value="TreeGrafter"/>
</dbReference>
<keyword evidence="5" id="KW-0256">Endoplasmic reticulum</keyword>
<evidence type="ECO:0000256" key="7">
    <source>
        <dbReference type="ARBA" id="ARBA00023284"/>
    </source>
</evidence>
<dbReference type="GO" id="GO:0006457">
    <property type="term" value="P:protein folding"/>
    <property type="evidence" value="ECO:0007669"/>
    <property type="project" value="TreeGrafter"/>
</dbReference>
<dbReference type="EC" id="5.3.4.1" evidence="4"/>
<organism evidence="10 11">
    <name type="scientific">Dioscorea zingiberensis</name>
    <dbReference type="NCBI Taxonomy" id="325984"/>
    <lineage>
        <taxon>Eukaryota</taxon>
        <taxon>Viridiplantae</taxon>
        <taxon>Streptophyta</taxon>
        <taxon>Embryophyta</taxon>
        <taxon>Tracheophyta</taxon>
        <taxon>Spermatophyta</taxon>
        <taxon>Magnoliopsida</taxon>
        <taxon>Liliopsida</taxon>
        <taxon>Dioscoreales</taxon>
        <taxon>Dioscoreaceae</taxon>
        <taxon>Dioscorea</taxon>
    </lineage>
</organism>
<dbReference type="GO" id="GO:0003756">
    <property type="term" value="F:protein disulfide isomerase activity"/>
    <property type="evidence" value="ECO:0007669"/>
    <property type="project" value="UniProtKB-EC"/>
</dbReference>
<dbReference type="Proteomes" id="UP001085076">
    <property type="component" value="Miscellaneous, Linkage group lg04"/>
</dbReference>
<name>A0A9D5CN59_9LILI</name>
<evidence type="ECO:0000313" key="11">
    <source>
        <dbReference type="Proteomes" id="UP001085076"/>
    </source>
</evidence>
<accession>A0A9D5CN59</accession>
<evidence type="ECO:0000256" key="2">
    <source>
        <dbReference type="ARBA" id="ARBA00004319"/>
    </source>
</evidence>